<name>A0A914YFP2_9BILA</name>
<protein>
    <submittedName>
        <fullName evidence="3">Uncharacterized protein</fullName>
    </submittedName>
</protein>
<keyword evidence="2" id="KW-1185">Reference proteome</keyword>
<accession>A0A914YFP2</accession>
<organism evidence="2 3">
    <name type="scientific">Panagrolaimus superbus</name>
    <dbReference type="NCBI Taxonomy" id="310955"/>
    <lineage>
        <taxon>Eukaryota</taxon>
        <taxon>Metazoa</taxon>
        <taxon>Ecdysozoa</taxon>
        <taxon>Nematoda</taxon>
        <taxon>Chromadorea</taxon>
        <taxon>Rhabditida</taxon>
        <taxon>Tylenchina</taxon>
        <taxon>Panagrolaimomorpha</taxon>
        <taxon>Panagrolaimoidea</taxon>
        <taxon>Panagrolaimidae</taxon>
        <taxon>Panagrolaimus</taxon>
    </lineage>
</organism>
<proteinExistence type="predicted"/>
<evidence type="ECO:0000256" key="1">
    <source>
        <dbReference type="SAM" id="MobiDB-lite"/>
    </source>
</evidence>
<evidence type="ECO:0000313" key="2">
    <source>
        <dbReference type="Proteomes" id="UP000887577"/>
    </source>
</evidence>
<dbReference type="Proteomes" id="UP000887577">
    <property type="component" value="Unplaced"/>
</dbReference>
<dbReference type="AlphaFoldDB" id="A0A914YFP2"/>
<reference evidence="3" key="1">
    <citation type="submission" date="2022-11" db="UniProtKB">
        <authorList>
            <consortium name="WormBaseParasite"/>
        </authorList>
    </citation>
    <scope>IDENTIFICATION</scope>
</reference>
<feature type="region of interest" description="Disordered" evidence="1">
    <location>
        <begin position="1"/>
        <end position="28"/>
    </location>
</feature>
<evidence type="ECO:0000313" key="3">
    <source>
        <dbReference type="WBParaSite" id="PSU_v2.g18271.t1"/>
    </source>
</evidence>
<sequence>MDLYIPQPSNRDQDLNVEGPRRRHTSVADKADAFRKSTDRVGRIMDKRLTEVMPEYNGKPRCPSFVANSVARSSLETKDNRYDGYKECSRLKPGYGGIYGRDKAFLPKVNDNEQVIDVNVGNVSVCMKVMVNLNH</sequence>
<dbReference type="WBParaSite" id="PSU_v2.g18271.t1">
    <property type="protein sequence ID" value="PSU_v2.g18271.t1"/>
    <property type="gene ID" value="PSU_v2.g18271"/>
</dbReference>